<reference evidence="5" key="3">
    <citation type="journal article" date="2001" name="J. Gen. Virol.">
        <title>Ovine herpesvirus-2 glycoprotein B sequences from tissues of ruminant malignant catarrhal fever cases and healthy sheep are highly conserved.</title>
        <authorList>
            <person name="Dunowska M."/>
            <person name="Letchworth G.J."/>
            <person name="Collins J.K."/>
            <person name="DeMartini J.C."/>
        </authorList>
    </citation>
    <scope>NUCLEOTIDE SEQUENCE [LARGE SCALE GENOMIC DNA]</scope>
</reference>
<evidence type="ECO:0000256" key="1">
    <source>
        <dbReference type="SAM" id="MobiDB-lite"/>
    </source>
</evidence>
<reference evidence="5" key="4">
    <citation type="journal article" date="2001" name="Virus Res.">
        <title>Detection and multigenic characterization of a novel gammaherpesvirus in goats.</title>
        <authorList>
            <person name="Chmielewicz B."/>
            <person name="Goltz M."/>
            <person name="Ehlers B."/>
        </authorList>
    </citation>
    <scope>NUCLEOTIDE SEQUENCE [LARGE SCALE GENOMIC DNA]</scope>
</reference>
<reference evidence="2" key="9">
    <citation type="submission" date="2010-03" db="EMBL/GenBank/DDBJ databases">
        <title>Ovine herpesvirus 2 contains a functional spliced IL-10.</title>
        <authorList>
            <person name="Stewart J.P."/>
            <person name="Rosbottom J."/>
            <person name="Haig D.M."/>
            <person name="Ackermann M."/>
        </authorList>
    </citation>
    <scope>NUCLEOTIDE SEQUENCE</scope>
    <source>
        <strain evidence="2">BJ1035</strain>
    </source>
</reference>
<dbReference type="EMBL" id="AY839756">
    <property type="protein sequence ID" value="AAX58042.1"/>
    <property type="molecule type" value="Genomic_DNA"/>
</dbReference>
<dbReference type="EMBL" id="DQ198083">
    <property type="protein sequence ID" value="ABB22224.1"/>
    <property type="molecule type" value="Genomic_DNA"/>
</dbReference>
<dbReference type="GeneID" id="3837436"/>
<reference evidence="5" key="6">
    <citation type="journal article" date="2002" name="J. Gen. Virol.">
        <title>Ovine herpesvirus 2 lytic cycle replication and capsid production.</title>
        <authorList>
            <person name="Rosbottom J."/>
            <person name="Dalziel R.G."/>
            <person name="Reid H.W."/>
            <person name="Stewart J.P."/>
        </authorList>
    </citation>
    <scope>NUCLEOTIDE SEQUENCE [LARGE SCALE GENOMIC DNA]</scope>
</reference>
<dbReference type="Proteomes" id="UP000152762">
    <property type="component" value="Segment"/>
</dbReference>
<dbReference type="Proteomes" id="UP000153759">
    <property type="component" value="Segment"/>
</dbReference>
<evidence type="ECO:0000313" key="4">
    <source>
        <dbReference type="Proteomes" id="UP000152762"/>
    </source>
</evidence>
<sequence>MDKLYTLCIALSVLHASRAFPLAAVDSSDLNYSGEEGTDSPLLFTETPMEPGDFLNQTPDATASTTTEDPVKRREEALRRYIEVLTRVLKIIVGEIDGDGESGSGDDPNFDWSTYLTDAYEDSLPDPDYDPDEYLLYEETSDAPALSHPPQQSPPGATDSPEL</sequence>
<feature type="compositionally biased region" description="Acidic residues" evidence="1">
    <location>
        <begin position="119"/>
        <end position="141"/>
    </location>
</feature>
<reference evidence="5" key="1">
    <citation type="journal article" date="1993" name="Arch. Virol.">
        <title>PCR detection of the sheep-associated agent of malignant catarrhal fever.</title>
        <authorList>
            <person name="Baxter S.I."/>
            <person name="Pow I."/>
            <person name="Bridgen A."/>
            <person name="Reid H.W."/>
        </authorList>
    </citation>
    <scope>NUCLEOTIDE SEQUENCE [LARGE SCALE GENOMIC DNA]</scope>
</reference>
<dbReference type="KEGG" id="vg:3837436"/>
<reference evidence="2" key="11">
    <citation type="submission" date="2010-03" db="EMBL/GenBank/DDBJ databases">
        <title>Primary structure of the Ovine herpesvirus 2 genome.</title>
        <authorList>
            <person name="Stewart J.P."/>
            <person name="Rosbottom J."/>
            <person name="Jayawardane G."/>
            <person name="Reid H."/>
            <person name="Ackermann M."/>
        </authorList>
    </citation>
    <scope>NUCLEOTIDE SEQUENCE</scope>
    <source>
        <strain evidence="2">BJ1035</strain>
    </source>
</reference>
<feature type="region of interest" description="Disordered" evidence="1">
    <location>
        <begin position="119"/>
        <end position="163"/>
    </location>
</feature>
<gene>
    <name evidence="2" type="ORF">Ov3.5</name>
    <name evidence="3" type="ORF">OvHV-2gp04</name>
</gene>
<organism evidence="2 5">
    <name type="scientific">Ovine gammaherpesvirus 2</name>
    <dbReference type="NCBI Taxonomy" id="10398"/>
    <lineage>
        <taxon>Viruses</taxon>
        <taxon>Duplodnaviria</taxon>
        <taxon>Heunggongvirae</taxon>
        <taxon>Peploviricota</taxon>
        <taxon>Herviviricetes</taxon>
        <taxon>Herpesvirales</taxon>
        <taxon>Orthoherpesviridae</taxon>
        <taxon>Gammaherpesvirinae</taxon>
        <taxon>Macavirus</taxon>
        <taxon>Macavirus ovinegamma2</taxon>
    </lineage>
</organism>
<dbReference type="RefSeq" id="YP_438130.1">
    <property type="nucleotide sequence ID" value="NC_007646.1"/>
</dbReference>
<proteinExistence type="predicted"/>
<evidence type="ECO:0000313" key="2">
    <source>
        <dbReference type="EMBL" id="AAX58042.1"/>
    </source>
</evidence>
<accession>Q2VSN4</accession>
<reference evidence="2" key="10">
    <citation type="submission" date="2010-03" db="EMBL/GenBank/DDBJ databases">
        <title>Ovine Herpesvirus 2 Lytic Cycle Replication and Particle Production.</title>
        <authorList>
            <person name="Stewart J.P."/>
            <person name="Rosbottom J."/>
        </authorList>
    </citation>
    <scope>NUCLEOTIDE SEQUENCE</scope>
    <source>
        <strain evidence="2">BJ1035</strain>
    </source>
</reference>
<evidence type="ECO:0000313" key="5">
    <source>
        <dbReference type="Proteomes" id="UP000153759"/>
    </source>
</evidence>
<name>Q2VSN4_9GAMA</name>
<keyword evidence="5" id="KW-1185">Reference proteome</keyword>
<reference evidence="2 5" key="8">
    <citation type="journal article" date="2009" name="Vet. Microbiol.">
        <title>Ovine herpesvirus 2 structural proteins in epithelial cells and M-cells of the appendix in rabbits with malignant catarrhal fever.</title>
        <authorList>
            <person name="Meier-Trummer C.S."/>
            <person name="Tobler K."/>
            <person name="Hilbe M."/>
            <person name="Stewart J.P."/>
            <person name="Hart J."/>
            <person name="Campbell I."/>
            <person name="Haig D.M."/>
            <person name="Glauser D.L."/>
            <person name="Ehrensperger F."/>
            <person name="Ackermann M."/>
        </authorList>
    </citation>
    <scope>NUCLEOTIDE SEQUENCE [LARGE SCALE GENOMIC DNA]</scope>
    <source>
        <strain evidence="2">BJ1035</strain>
    </source>
</reference>
<reference evidence="3 4" key="7">
    <citation type="journal article" date="2007" name="J. Gen. Virol.">
        <title>Comparison of ovine herpesvirus 2 genomes isolated from domestic sheep (Ovis aries) and a clinically affected cow (Bos bovis).</title>
        <authorList>
            <person name="Taus N.S."/>
            <person name="Herndon D.R."/>
            <person name="Traul D.L."/>
            <person name="Stewart J.P."/>
            <person name="Ackermann M."/>
            <person name="Li H."/>
            <person name="Knowles D.P."/>
            <person name="Lewis G.S."/>
            <person name="Brayton K.A."/>
        </authorList>
    </citation>
    <scope>NUCLEOTIDE SEQUENCE [LARGE SCALE GENOMIC DNA]</scope>
</reference>
<evidence type="ECO:0000313" key="3">
    <source>
        <dbReference type="EMBL" id="ABB22224.1"/>
    </source>
</evidence>
<reference evidence="5" key="2">
    <citation type="journal article" date="1998" name="J. Virol.">
        <title>Detection of a novel bovine lymphotropic herpesvirus.</title>
        <authorList>
            <person name="Rovnak J."/>
            <person name="Quackenbush S.L."/>
            <person name="Reyes R.A."/>
            <person name="Baines J.D."/>
            <person name="Parrish C.R."/>
            <person name="Casey J.W."/>
        </authorList>
    </citation>
    <scope>NUCLEOTIDE SEQUENCE [LARGE SCALE GENOMIC DNA]</scope>
</reference>
<protein>
    <submittedName>
        <fullName evidence="2 3">Ov3.5</fullName>
    </submittedName>
</protein>
<reference evidence="5" key="5">
    <citation type="journal article" date="2002" name="J. Gen. Virol.">
        <title>Isolation and expression of three open reading frames from ovine herpesvirus-2.</title>
        <authorList>
            <person name="Coulter L.J."/>
            <person name="Reid H.W."/>
        </authorList>
    </citation>
    <scope>NUCLEOTIDE SEQUENCE [LARGE SCALE GENOMIC DNA]</scope>
</reference>